<proteinExistence type="inferred from homology"/>
<reference evidence="5" key="1">
    <citation type="submission" date="2016-09" db="EMBL/GenBank/DDBJ databases">
        <title>Genome sequence of Chlorobaculum limnaeum.</title>
        <authorList>
            <person name="Liu Z."/>
            <person name="Tank M."/>
            <person name="Bryant D.A."/>
        </authorList>
    </citation>
    <scope>NUCLEOTIDE SEQUENCE [LARGE SCALE GENOMIC DNA]</scope>
    <source>
        <strain evidence="5">DSM 1677</strain>
    </source>
</reference>
<evidence type="ECO:0000256" key="2">
    <source>
        <dbReference type="ARBA" id="ARBA00022679"/>
    </source>
</evidence>
<dbReference type="NCBIfam" id="TIGR00667">
    <property type="entry name" value="aat"/>
    <property type="match status" value="1"/>
</dbReference>
<protein>
    <recommendedName>
        <fullName evidence="4">Leucyl/phenylalanyl-tRNA--protein transferase</fullName>
        <ecNumber evidence="4">2.3.2.6</ecNumber>
    </recommendedName>
    <alternativeName>
        <fullName evidence="4">L/F-transferase</fullName>
    </alternativeName>
    <alternativeName>
        <fullName evidence="4">Leucyltransferase</fullName>
    </alternativeName>
    <alternativeName>
        <fullName evidence="4">Phenyalanyltransferase</fullName>
    </alternativeName>
</protein>
<organism evidence="5 6">
    <name type="scientific">Chlorobaculum limnaeum</name>
    <dbReference type="NCBI Taxonomy" id="274537"/>
    <lineage>
        <taxon>Bacteria</taxon>
        <taxon>Pseudomonadati</taxon>
        <taxon>Chlorobiota</taxon>
        <taxon>Chlorobiia</taxon>
        <taxon>Chlorobiales</taxon>
        <taxon>Chlorobiaceae</taxon>
        <taxon>Chlorobaculum</taxon>
    </lineage>
</organism>
<name>A0A1D8D538_CHLLM</name>
<dbReference type="InterPro" id="IPR004616">
    <property type="entry name" value="Leu/Phe-tRNA_Trfase"/>
</dbReference>
<gene>
    <name evidence="4" type="primary">aat</name>
    <name evidence="5" type="ORF">BIU88_01685</name>
</gene>
<keyword evidence="2 4" id="KW-0808">Transferase</keyword>
<evidence type="ECO:0000313" key="5">
    <source>
        <dbReference type="EMBL" id="AOS82968.1"/>
    </source>
</evidence>
<sequence length="194" mass="22284">MIRVEDVLRAYRHGFFPMADSREGTVSWCQPYQRAVVPLDNFRPSRSLRRVIGEERFTIKIDSAFERVIRACSLPRATEEETWLSEEIIEVFLKLHRLGIAHSVESWQDGELAGGLYGISMGGAFFGESMFFFRPDASKVAFAWLVGHLRRKGYLLLDAQIMNPHLQRLGAIEIPHDDYMAQLELALVKKIPFI</sequence>
<evidence type="ECO:0000313" key="6">
    <source>
        <dbReference type="Proteomes" id="UP000095185"/>
    </source>
</evidence>
<dbReference type="GO" id="GO:0008914">
    <property type="term" value="F:leucyl-tRNA--protein transferase activity"/>
    <property type="evidence" value="ECO:0007669"/>
    <property type="project" value="UniProtKB-UniRule"/>
</dbReference>
<dbReference type="GO" id="GO:0005737">
    <property type="term" value="C:cytoplasm"/>
    <property type="evidence" value="ECO:0007669"/>
    <property type="project" value="UniProtKB-SubCell"/>
</dbReference>
<dbReference type="InterPro" id="IPR042203">
    <property type="entry name" value="Leu/Phe-tRNA_Trfase_C"/>
</dbReference>
<comment type="catalytic activity">
    <reaction evidence="4">
        <text>L-phenylalanyl-tRNA(Phe) + an N-terminal L-alpha-aminoacyl-[protein] = an N-terminal L-phenylalanyl-L-alpha-aminoacyl-[protein] + tRNA(Phe)</text>
        <dbReference type="Rhea" id="RHEA:43632"/>
        <dbReference type="Rhea" id="RHEA-COMP:9668"/>
        <dbReference type="Rhea" id="RHEA-COMP:9699"/>
        <dbReference type="Rhea" id="RHEA-COMP:10636"/>
        <dbReference type="Rhea" id="RHEA-COMP:10637"/>
        <dbReference type="ChEBI" id="CHEBI:78442"/>
        <dbReference type="ChEBI" id="CHEBI:78531"/>
        <dbReference type="ChEBI" id="CHEBI:78597"/>
        <dbReference type="ChEBI" id="CHEBI:83561"/>
        <dbReference type="EC" id="2.3.2.6"/>
    </reaction>
</comment>
<dbReference type="Gene3D" id="3.40.630.70">
    <property type="entry name" value="Leucyl/phenylalanyl-tRNA-protein transferase, C-terminal domain"/>
    <property type="match status" value="1"/>
</dbReference>
<evidence type="ECO:0000256" key="4">
    <source>
        <dbReference type="HAMAP-Rule" id="MF_00688"/>
    </source>
</evidence>
<evidence type="ECO:0000256" key="3">
    <source>
        <dbReference type="ARBA" id="ARBA00023315"/>
    </source>
</evidence>
<dbReference type="KEGG" id="clz:BIU88_01685"/>
<dbReference type="Pfam" id="PF03588">
    <property type="entry name" value="Leu_Phe_trans"/>
    <property type="match status" value="1"/>
</dbReference>
<dbReference type="Proteomes" id="UP000095185">
    <property type="component" value="Chromosome"/>
</dbReference>
<dbReference type="InterPro" id="IPR016181">
    <property type="entry name" value="Acyl_CoA_acyltransferase"/>
</dbReference>
<comment type="subcellular location">
    <subcellularLocation>
        <location evidence="4">Cytoplasm</location>
    </subcellularLocation>
</comment>
<accession>A0A1D8D538</accession>
<comment type="catalytic activity">
    <reaction evidence="4">
        <text>N-terminal L-lysyl-[protein] + L-leucyl-tRNA(Leu) = N-terminal L-leucyl-L-lysyl-[protein] + tRNA(Leu) + H(+)</text>
        <dbReference type="Rhea" id="RHEA:12340"/>
        <dbReference type="Rhea" id="RHEA-COMP:9613"/>
        <dbReference type="Rhea" id="RHEA-COMP:9622"/>
        <dbReference type="Rhea" id="RHEA-COMP:12670"/>
        <dbReference type="Rhea" id="RHEA-COMP:12671"/>
        <dbReference type="ChEBI" id="CHEBI:15378"/>
        <dbReference type="ChEBI" id="CHEBI:65249"/>
        <dbReference type="ChEBI" id="CHEBI:78442"/>
        <dbReference type="ChEBI" id="CHEBI:78494"/>
        <dbReference type="ChEBI" id="CHEBI:133043"/>
        <dbReference type="EC" id="2.3.2.6"/>
    </reaction>
</comment>
<dbReference type="AlphaFoldDB" id="A0A1D8D538"/>
<comment type="catalytic activity">
    <reaction evidence="4">
        <text>N-terminal L-arginyl-[protein] + L-leucyl-tRNA(Leu) = N-terminal L-leucyl-L-arginyl-[protein] + tRNA(Leu) + H(+)</text>
        <dbReference type="Rhea" id="RHEA:50416"/>
        <dbReference type="Rhea" id="RHEA-COMP:9613"/>
        <dbReference type="Rhea" id="RHEA-COMP:9622"/>
        <dbReference type="Rhea" id="RHEA-COMP:12672"/>
        <dbReference type="Rhea" id="RHEA-COMP:12673"/>
        <dbReference type="ChEBI" id="CHEBI:15378"/>
        <dbReference type="ChEBI" id="CHEBI:64719"/>
        <dbReference type="ChEBI" id="CHEBI:78442"/>
        <dbReference type="ChEBI" id="CHEBI:78494"/>
        <dbReference type="ChEBI" id="CHEBI:133044"/>
        <dbReference type="EC" id="2.3.2.6"/>
    </reaction>
</comment>
<dbReference type="RefSeq" id="WP_069808698.1">
    <property type="nucleotide sequence ID" value="NZ_CP017305.1"/>
</dbReference>
<dbReference type="HAMAP" id="MF_00688">
    <property type="entry name" value="Leu_Phe_trans"/>
    <property type="match status" value="1"/>
</dbReference>
<dbReference type="FunFam" id="3.40.630.70:FF:000001">
    <property type="entry name" value="Leucyl/phenylalanyl-tRNA--protein transferase"/>
    <property type="match status" value="1"/>
</dbReference>
<dbReference type="PANTHER" id="PTHR30098:SF2">
    <property type="entry name" value="LEUCYL_PHENYLALANYL-TRNA--PROTEIN TRANSFERASE"/>
    <property type="match status" value="1"/>
</dbReference>
<dbReference type="PANTHER" id="PTHR30098">
    <property type="entry name" value="LEUCYL/PHENYLALANYL-TRNA--PROTEIN TRANSFERASE"/>
    <property type="match status" value="1"/>
</dbReference>
<comment type="function">
    <text evidence="4">Functions in the N-end rule pathway of protein degradation where it conjugates Leu, Phe and, less efficiently, Met from aminoacyl-tRNAs to the N-termini of proteins containing an N-terminal arginine or lysine.</text>
</comment>
<comment type="similarity">
    <text evidence="4">Belongs to the L/F-transferase family.</text>
</comment>
<dbReference type="EC" id="2.3.2.6" evidence="4"/>
<dbReference type="GO" id="GO:0030163">
    <property type="term" value="P:protein catabolic process"/>
    <property type="evidence" value="ECO:0007669"/>
    <property type="project" value="UniProtKB-UniRule"/>
</dbReference>
<keyword evidence="1 4" id="KW-0963">Cytoplasm</keyword>
<dbReference type="STRING" id="274537.BIU88_01685"/>
<evidence type="ECO:0000256" key="1">
    <source>
        <dbReference type="ARBA" id="ARBA00022490"/>
    </source>
</evidence>
<dbReference type="SUPFAM" id="SSF55729">
    <property type="entry name" value="Acyl-CoA N-acyltransferases (Nat)"/>
    <property type="match status" value="1"/>
</dbReference>
<dbReference type="OrthoDB" id="9790282at2"/>
<keyword evidence="3 4" id="KW-0012">Acyltransferase</keyword>
<keyword evidence="6" id="KW-1185">Reference proteome</keyword>
<dbReference type="EMBL" id="CP017305">
    <property type="protein sequence ID" value="AOS82968.1"/>
    <property type="molecule type" value="Genomic_DNA"/>
</dbReference>